<evidence type="ECO:0008006" key="3">
    <source>
        <dbReference type="Google" id="ProtNLM"/>
    </source>
</evidence>
<dbReference type="RefSeq" id="WP_211756777.1">
    <property type="nucleotide sequence ID" value="NZ_JAERKF010000017.1"/>
</dbReference>
<proteinExistence type="predicted"/>
<sequence>MAIQIHNVNVDVANILNDITDLKEVTPNYPDEVTTFPLAVYQTVRKTFIRNADNEETDTQWTVTIDAFKQQGSLTSIVDEITDAFAHIGFVATVQQANQTGFNRSIITLTAVVDNTSGRVYQAS</sequence>
<organism evidence="1 2">
    <name type="scientific">Levilactobacillus brevis</name>
    <name type="common">Lactobacillus brevis</name>
    <dbReference type="NCBI Taxonomy" id="1580"/>
    <lineage>
        <taxon>Bacteria</taxon>
        <taxon>Bacillati</taxon>
        <taxon>Bacillota</taxon>
        <taxon>Bacilli</taxon>
        <taxon>Lactobacillales</taxon>
        <taxon>Lactobacillaceae</taxon>
        <taxon>Levilactobacillus</taxon>
    </lineage>
</organism>
<evidence type="ECO:0000313" key="2">
    <source>
        <dbReference type="Proteomes" id="UP000676478"/>
    </source>
</evidence>
<dbReference type="EMBL" id="JAERKF010000017">
    <property type="protein sequence ID" value="MBS1011524.1"/>
    <property type="molecule type" value="Genomic_DNA"/>
</dbReference>
<gene>
    <name evidence="1" type="ORF">JK167_11900</name>
</gene>
<dbReference type="Proteomes" id="UP000676478">
    <property type="component" value="Unassembled WGS sequence"/>
</dbReference>
<dbReference type="AlphaFoldDB" id="A0AA41ERI0"/>
<evidence type="ECO:0000313" key="1">
    <source>
        <dbReference type="EMBL" id="MBS1011524.1"/>
    </source>
</evidence>
<accession>A0AA41ERI0</accession>
<protein>
    <recommendedName>
        <fullName evidence="3">DUF806 family protein</fullName>
    </recommendedName>
</protein>
<comment type="caution">
    <text evidence="1">The sequence shown here is derived from an EMBL/GenBank/DDBJ whole genome shotgun (WGS) entry which is preliminary data.</text>
</comment>
<reference evidence="1" key="1">
    <citation type="submission" date="2020-12" db="EMBL/GenBank/DDBJ databases">
        <authorList>
            <person name="Mcmullen J.G."/>
        </authorList>
    </citation>
    <scope>NUCLEOTIDE SEQUENCE</scope>
    <source>
        <strain evidence="1">Dm-2019-70</strain>
    </source>
</reference>
<reference evidence="1" key="2">
    <citation type="submission" date="2022-09" db="EMBL/GenBank/DDBJ databases">
        <title>Genome-inferred correspondence between phylogeny and metabolic traits in the wild Drosophila gut microbiome.</title>
        <authorList>
            <person name="Bueno E."/>
            <person name="Blow F."/>
            <person name="Douglas A.E."/>
        </authorList>
    </citation>
    <scope>NUCLEOTIDE SEQUENCE</scope>
    <source>
        <strain evidence="1">Dm-2019-70</strain>
    </source>
</reference>
<name>A0AA41ERI0_LEVBR</name>